<protein>
    <submittedName>
        <fullName evidence="3">Uncharacterized protein</fullName>
    </submittedName>
</protein>
<reference evidence="3" key="1">
    <citation type="submission" date="2020-03" db="EMBL/GenBank/DDBJ databases">
        <title>The deep terrestrial virosphere.</title>
        <authorList>
            <person name="Holmfeldt K."/>
            <person name="Nilsson E."/>
            <person name="Simone D."/>
            <person name="Lopez-Fernandez M."/>
            <person name="Wu X."/>
            <person name="de Brujin I."/>
            <person name="Lundin D."/>
            <person name="Andersson A."/>
            <person name="Bertilsson S."/>
            <person name="Dopson M."/>
        </authorList>
    </citation>
    <scope>NUCLEOTIDE SEQUENCE</scope>
    <source>
        <strain evidence="3">MM415A01924</strain>
        <strain evidence="2">MM415B02032</strain>
    </source>
</reference>
<evidence type="ECO:0000313" key="2">
    <source>
        <dbReference type="EMBL" id="QJA55573.1"/>
    </source>
</evidence>
<accession>A0A6M3JXP9</accession>
<gene>
    <name evidence="3" type="ORF">MM415A01924_0018</name>
    <name evidence="2" type="ORF">MM415B02032_0006</name>
</gene>
<keyword evidence="1" id="KW-0812">Transmembrane</keyword>
<name>A0A6M3JXP9_9ZZZZ</name>
<sequence>MKVTPIIAILCITALEVVAITQGVNGATFGLVVAAIAGLGGWEAKVLRDKIKGGK</sequence>
<evidence type="ECO:0000256" key="1">
    <source>
        <dbReference type="SAM" id="Phobius"/>
    </source>
</evidence>
<keyword evidence="1" id="KW-1133">Transmembrane helix</keyword>
<dbReference type="EMBL" id="MT142122">
    <property type="protein sequence ID" value="QJA74820.1"/>
    <property type="molecule type" value="Genomic_DNA"/>
</dbReference>
<organism evidence="3">
    <name type="scientific">viral metagenome</name>
    <dbReference type="NCBI Taxonomy" id="1070528"/>
    <lineage>
        <taxon>unclassified sequences</taxon>
        <taxon>metagenomes</taxon>
        <taxon>organismal metagenomes</taxon>
    </lineage>
</organism>
<dbReference type="EMBL" id="MT141167">
    <property type="protein sequence ID" value="QJA55573.1"/>
    <property type="molecule type" value="Genomic_DNA"/>
</dbReference>
<dbReference type="AlphaFoldDB" id="A0A6M3JXP9"/>
<evidence type="ECO:0000313" key="3">
    <source>
        <dbReference type="EMBL" id="QJA74820.1"/>
    </source>
</evidence>
<proteinExistence type="predicted"/>
<feature type="transmembrane region" description="Helical" evidence="1">
    <location>
        <begin position="29"/>
        <end position="47"/>
    </location>
</feature>
<keyword evidence="1" id="KW-0472">Membrane</keyword>